<dbReference type="EMBL" id="CP002831">
    <property type="protein sequence ID" value="AFC26299.1"/>
    <property type="molecule type" value="Genomic_DNA"/>
</dbReference>
<keyword evidence="1" id="KW-0732">Signal</keyword>
<dbReference type="HOGENOM" id="CLU_1843711_0_0_10"/>
<feature type="signal peptide" evidence="1">
    <location>
        <begin position="1"/>
        <end position="20"/>
    </location>
</feature>
<evidence type="ECO:0000313" key="2">
    <source>
        <dbReference type="EMBL" id="AFC26299.1"/>
    </source>
</evidence>
<dbReference type="KEGG" id="sgn:SGRA_3575"/>
<sequence length="139" mass="16018">MIRFSLLFLVLCYAPSILYAQKEDSSANIIVDGYREPLTIDELIPEVVRSAIDTNCYDVFLHKLDCIKLGILFNKFDQCESGSIFLLRHIDAPQKVIGYGELESLENSIWFYREEDVLYTLKIEDGNYKVHAKAFKIEG</sequence>
<accession>H6L5P9</accession>
<proteinExistence type="predicted"/>
<evidence type="ECO:0008006" key="4">
    <source>
        <dbReference type="Google" id="ProtNLM"/>
    </source>
</evidence>
<evidence type="ECO:0000256" key="1">
    <source>
        <dbReference type="SAM" id="SignalP"/>
    </source>
</evidence>
<dbReference type="STRING" id="984262.SGRA_3575"/>
<name>H6L5P9_SAPGL</name>
<keyword evidence="3" id="KW-1185">Reference proteome</keyword>
<organism evidence="2 3">
    <name type="scientific">Saprospira grandis (strain Lewin)</name>
    <dbReference type="NCBI Taxonomy" id="984262"/>
    <lineage>
        <taxon>Bacteria</taxon>
        <taxon>Pseudomonadati</taxon>
        <taxon>Bacteroidota</taxon>
        <taxon>Saprospiria</taxon>
        <taxon>Saprospirales</taxon>
        <taxon>Saprospiraceae</taxon>
        <taxon>Saprospira</taxon>
    </lineage>
</organism>
<dbReference type="Proteomes" id="UP000007519">
    <property type="component" value="Chromosome"/>
</dbReference>
<evidence type="ECO:0000313" key="3">
    <source>
        <dbReference type="Proteomes" id="UP000007519"/>
    </source>
</evidence>
<feature type="chain" id="PRO_5003604669" description="Secreted protein" evidence="1">
    <location>
        <begin position="21"/>
        <end position="139"/>
    </location>
</feature>
<gene>
    <name evidence="2" type="ordered locus">SGRA_3575</name>
</gene>
<reference evidence="2 3" key="1">
    <citation type="journal article" date="2012" name="Stand. Genomic Sci.">
        <title>Complete genome sequencing and analysis of Saprospira grandis str. Lewin, a predatory marine bacterium.</title>
        <authorList>
            <person name="Saw J.H."/>
            <person name="Yuryev A."/>
            <person name="Kanbe M."/>
            <person name="Hou S."/>
            <person name="Young A.G."/>
            <person name="Aizawa S."/>
            <person name="Alam M."/>
        </authorList>
    </citation>
    <scope>NUCLEOTIDE SEQUENCE [LARGE SCALE GENOMIC DNA]</scope>
    <source>
        <strain evidence="2 3">Lewin</strain>
    </source>
</reference>
<dbReference type="AlphaFoldDB" id="H6L5P9"/>
<protein>
    <recommendedName>
        <fullName evidence="4">Secreted protein</fullName>
    </recommendedName>
</protein>